<sequence>GAPDEANKEGAKKATVYTRPVDPKTLRNRSKRGKPGKSRNARKNSRPISME</sequence>
<dbReference type="Proteomes" id="UP000095284">
    <property type="component" value="Unplaced"/>
</dbReference>
<dbReference type="AlphaFoldDB" id="A0A1I7SKU1"/>
<accession>A0A1I7SKU1</accession>
<evidence type="ECO:0000256" key="1">
    <source>
        <dbReference type="SAM" id="MobiDB-lite"/>
    </source>
</evidence>
<feature type="compositionally biased region" description="Basic residues" evidence="1">
    <location>
        <begin position="26"/>
        <end position="45"/>
    </location>
</feature>
<evidence type="ECO:0000313" key="2">
    <source>
        <dbReference type="Proteomes" id="UP000095284"/>
    </source>
</evidence>
<feature type="region of interest" description="Disordered" evidence="1">
    <location>
        <begin position="1"/>
        <end position="51"/>
    </location>
</feature>
<name>A0A1I7SKU1_BURXY</name>
<proteinExistence type="predicted"/>
<protein>
    <submittedName>
        <fullName evidence="3">50S ribosomal protein L2</fullName>
    </submittedName>
</protein>
<reference evidence="3" key="1">
    <citation type="submission" date="2016-11" db="UniProtKB">
        <authorList>
            <consortium name="WormBaseParasite"/>
        </authorList>
    </citation>
    <scope>IDENTIFICATION</scope>
</reference>
<feature type="compositionally biased region" description="Basic and acidic residues" evidence="1">
    <location>
        <begin position="1"/>
        <end position="12"/>
    </location>
</feature>
<dbReference type="WBParaSite" id="BXY_1367300.1">
    <property type="protein sequence ID" value="BXY_1367300.1"/>
    <property type="gene ID" value="BXY_1367300"/>
</dbReference>
<organism evidence="2 3">
    <name type="scientific">Bursaphelenchus xylophilus</name>
    <name type="common">Pinewood nematode worm</name>
    <name type="synonym">Aphelenchoides xylophilus</name>
    <dbReference type="NCBI Taxonomy" id="6326"/>
    <lineage>
        <taxon>Eukaryota</taxon>
        <taxon>Metazoa</taxon>
        <taxon>Ecdysozoa</taxon>
        <taxon>Nematoda</taxon>
        <taxon>Chromadorea</taxon>
        <taxon>Rhabditida</taxon>
        <taxon>Tylenchina</taxon>
        <taxon>Tylenchomorpha</taxon>
        <taxon>Aphelenchoidea</taxon>
        <taxon>Aphelenchoididae</taxon>
        <taxon>Bursaphelenchus</taxon>
    </lineage>
</organism>
<evidence type="ECO:0000313" key="3">
    <source>
        <dbReference type="WBParaSite" id="BXY_1367300.1"/>
    </source>
</evidence>